<evidence type="ECO:0000313" key="2">
    <source>
        <dbReference type="EMBL" id="KAI9186190.1"/>
    </source>
</evidence>
<feature type="compositionally biased region" description="Basic and acidic residues" evidence="1">
    <location>
        <begin position="175"/>
        <end position="188"/>
    </location>
</feature>
<reference evidence="2" key="2">
    <citation type="submission" date="2023-02" db="EMBL/GenBank/DDBJ databases">
        <authorList>
            <person name="Swenson N.G."/>
            <person name="Wegrzyn J.L."/>
            <person name="Mcevoy S.L."/>
        </authorList>
    </citation>
    <scope>NUCLEOTIDE SEQUENCE</scope>
    <source>
        <strain evidence="2">91603</strain>
        <tissue evidence="2">Leaf</tissue>
    </source>
</reference>
<organism evidence="2 3">
    <name type="scientific">Acer negundo</name>
    <name type="common">Box elder</name>
    <dbReference type="NCBI Taxonomy" id="4023"/>
    <lineage>
        <taxon>Eukaryota</taxon>
        <taxon>Viridiplantae</taxon>
        <taxon>Streptophyta</taxon>
        <taxon>Embryophyta</taxon>
        <taxon>Tracheophyta</taxon>
        <taxon>Spermatophyta</taxon>
        <taxon>Magnoliopsida</taxon>
        <taxon>eudicotyledons</taxon>
        <taxon>Gunneridae</taxon>
        <taxon>Pentapetalae</taxon>
        <taxon>rosids</taxon>
        <taxon>malvids</taxon>
        <taxon>Sapindales</taxon>
        <taxon>Sapindaceae</taxon>
        <taxon>Hippocastanoideae</taxon>
        <taxon>Acereae</taxon>
        <taxon>Acer</taxon>
    </lineage>
</organism>
<name>A0AAD5J4T0_ACENE</name>
<dbReference type="Proteomes" id="UP001064489">
    <property type="component" value="Chromosome 3"/>
</dbReference>
<evidence type="ECO:0000313" key="3">
    <source>
        <dbReference type="Proteomes" id="UP001064489"/>
    </source>
</evidence>
<feature type="region of interest" description="Disordered" evidence="1">
    <location>
        <begin position="152"/>
        <end position="201"/>
    </location>
</feature>
<evidence type="ECO:0000256" key="1">
    <source>
        <dbReference type="SAM" id="MobiDB-lite"/>
    </source>
</evidence>
<dbReference type="AlphaFoldDB" id="A0AAD5J4T0"/>
<feature type="compositionally biased region" description="Low complexity" evidence="1">
    <location>
        <begin position="157"/>
        <end position="167"/>
    </location>
</feature>
<dbReference type="EMBL" id="JAJSOW010000100">
    <property type="protein sequence ID" value="KAI9186190.1"/>
    <property type="molecule type" value="Genomic_DNA"/>
</dbReference>
<gene>
    <name evidence="2" type="ORF">LWI28_014578</name>
</gene>
<proteinExistence type="predicted"/>
<comment type="caution">
    <text evidence="2">The sequence shown here is derived from an EMBL/GenBank/DDBJ whole genome shotgun (WGS) entry which is preliminary data.</text>
</comment>
<sequence length="434" mass="47587">MLGDLLLIEDDTLLKRRLNRGKLLVAMLSDRPCPSSVKIVEKSVSFHFSIEKDVLPIDSDWLEEQLGLNFEFTEGRAAFPDLAKISNVSGFLLKNVPKVGVLGKDIEYLSKPKSDSRSGDFSFGNTKRRPSHLSVLNGKLILEKSNIVRNTGEIGRSRSSSSSSSSSDLNGSPDSKLKSLEREPKSFEVEGEDGSDSPCQGDRLLKDFVSVSFRSQTQAPDSPMHTSVGQVYGALSDTSKGPRQPHIDNQAKLGHDIFNGSDGSMSVLNLEVNNAEGCQSDREGGQWRGPHDGAISVVLNINPSGISTDALPHDSELVSDQGVVDEGDVGEVENDRSMKKIGRKRIHPVKSHGMKTRLSKARALDLKHYIVKEDIVPMVKKASWNLRDEIAKVIKARKVLGFDVEGREKDIVEEIVRRIKAGTFGKKGFCPANN</sequence>
<accession>A0AAD5J4T0</accession>
<keyword evidence="3" id="KW-1185">Reference proteome</keyword>
<reference evidence="2" key="1">
    <citation type="journal article" date="2022" name="Plant J.">
        <title>Strategies of tolerance reflected in two North American maple genomes.</title>
        <authorList>
            <person name="McEvoy S.L."/>
            <person name="Sezen U.U."/>
            <person name="Trouern-Trend A."/>
            <person name="McMahon S.M."/>
            <person name="Schaberg P.G."/>
            <person name="Yang J."/>
            <person name="Wegrzyn J.L."/>
            <person name="Swenson N.G."/>
        </authorList>
    </citation>
    <scope>NUCLEOTIDE SEQUENCE</scope>
    <source>
        <strain evidence="2">91603</strain>
    </source>
</reference>
<protein>
    <submittedName>
        <fullName evidence="2">Uncharacterized protein</fullName>
    </submittedName>
</protein>